<comment type="subcellular location">
    <subcellularLocation>
        <location evidence="1">Virion</location>
    </subcellularLocation>
</comment>
<feature type="compositionally biased region" description="Basic and acidic residues" evidence="2">
    <location>
        <begin position="90"/>
        <end position="106"/>
    </location>
</feature>
<dbReference type="InterPro" id="IPR024455">
    <property type="entry name" value="Phage_capsid"/>
</dbReference>
<keyword evidence="5" id="KW-1185">Reference proteome</keyword>
<dbReference type="Gene3D" id="3.30.2400.10">
    <property type="entry name" value="Major capsid protein gp5"/>
    <property type="match status" value="1"/>
</dbReference>
<dbReference type="Gene3D" id="3.30.2320.10">
    <property type="entry name" value="hypothetical protein PF0899 domain"/>
    <property type="match status" value="1"/>
</dbReference>
<sequence>MKKLSMLSIQEAKSELAQLRSDAGEIMTRAGGADLTGTAADRFDEITERATELSEFIAEAEADLAQRRESAVQSYQRGDFDFGDGARQSNRNDNRTPAQPKRELKGAKVLTREQNLTDWSRDNGYTDEFAAGEKPNFDRYIRGISTGDWSGAPLERVLAEGTNSAGGWAVPSPVADQVLDLARNAARVIQAGALTIPMTSQTLRIPTLVDEGVPSWRNENAPVPEADLTFGALTLTARSLTRLVRISRELLEDASPAVSDIIARSFAAQLALEIDRVALRGSGTAPEPRGVLNTTGVTVTAHGTNGTSVNSAGMGYDFLLDAVNVVRSANFEPTAIIAAPRALTSLGKLKDTQGNYLTAPSLPLILPTKQVPINLTVGTSTDTSEIYTGQWNQLAIGLRTSFTLEVLRERYADNYQVAFLASLRADVGVLHPAAFTVDTGVRP</sequence>
<gene>
    <name evidence="4" type="ORF">ACFYU5_34890</name>
</gene>
<dbReference type="Proteomes" id="UP001601442">
    <property type="component" value="Unassembled WGS sequence"/>
</dbReference>
<organism evidence="4 5">
    <name type="scientific">Nocardia aobensis</name>
    <dbReference type="NCBI Taxonomy" id="257277"/>
    <lineage>
        <taxon>Bacteria</taxon>
        <taxon>Bacillati</taxon>
        <taxon>Actinomycetota</taxon>
        <taxon>Actinomycetes</taxon>
        <taxon>Mycobacteriales</taxon>
        <taxon>Nocardiaceae</taxon>
        <taxon>Nocardia</taxon>
    </lineage>
</organism>
<evidence type="ECO:0000256" key="1">
    <source>
        <dbReference type="ARBA" id="ARBA00004328"/>
    </source>
</evidence>
<feature type="domain" description="Phage capsid-like C-terminal" evidence="3">
    <location>
        <begin position="166"/>
        <end position="437"/>
    </location>
</feature>
<dbReference type="Pfam" id="PF05065">
    <property type="entry name" value="Phage_capsid"/>
    <property type="match status" value="1"/>
</dbReference>
<evidence type="ECO:0000259" key="3">
    <source>
        <dbReference type="Pfam" id="PF05065"/>
    </source>
</evidence>
<reference evidence="4 5" key="1">
    <citation type="submission" date="2024-10" db="EMBL/GenBank/DDBJ databases">
        <title>The Natural Products Discovery Center: Release of the First 8490 Sequenced Strains for Exploring Actinobacteria Biosynthetic Diversity.</title>
        <authorList>
            <person name="Kalkreuter E."/>
            <person name="Kautsar S.A."/>
            <person name="Yang D."/>
            <person name="Bader C.D."/>
            <person name="Teijaro C.N."/>
            <person name="Fluegel L."/>
            <person name="Davis C.M."/>
            <person name="Simpson J.R."/>
            <person name="Lauterbach L."/>
            <person name="Steele A.D."/>
            <person name="Gui C."/>
            <person name="Meng S."/>
            <person name="Li G."/>
            <person name="Viehrig K."/>
            <person name="Ye F."/>
            <person name="Su P."/>
            <person name="Kiefer A.F."/>
            <person name="Nichols A."/>
            <person name="Cepeda A.J."/>
            <person name="Yan W."/>
            <person name="Fan B."/>
            <person name="Jiang Y."/>
            <person name="Adhikari A."/>
            <person name="Zheng C.-J."/>
            <person name="Schuster L."/>
            <person name="Cowan T.M."/>
            <person name="Smanski M.J."/>
            <person name="Chevrette M.G."/>
            <person name="De Carvalho L.P.S."/>
            <person name="Shen B."/>
        </authorList>
    </citation>
    <scope>NUCLEOTIDE SEQUENCE [LARGE SCALE GENOMIC DNA]</scope>
    <source>
        <strain evidence="4 5">NPDC004119</strain>
    </source>
</reference>
<proteinExistence type="predicted"/>
<feature type="region of interest" description="Disordered" evidence="2">
    <location>
        <begin position="77"/>
        <end position="128"/>
    </location>
</feature>
<evidence type="ECO:0000313" key="4">
    <source>
        <dbReference type="EMBL" id="MFF0501621.1"/>
    </source>
</evidence>
<dbReference type="InterPro" id="IPR054612">
    <property type="entry name" value="Phage_capsid-like_C"/>
</dbReference>
<comment type="caution">
    <text evidence="4">The sequence shown here is derived from an EMBL/GenBank/DDBJ whole genome shotgun (WGS) entry which is preliminary data.</text>
</comment>
<evidence type="ECO:0000256" key="2">
    <source>
        <dbReference type="SAM" id="MobiDB-lite"/>
    </source>
</evidence>
<dbReference type="NCBIfam" id="TIGR01554">
    <property type="entry name" value="major_cap_HK97"/>
    <property type="match status" value="1"/>
</dbReference>
<name>A0ABW6PEL5_9NOCA</name>
<evidence type="ECO:0000313" key="5">
    <source>
        <dbReference type="Proteomes" id="UP001601442"/>
    </source>
</evidence>
<dbReference type="EMBL" id="JBIAMT010000010">
    <property type="protein sequence ID" value="MFF0501621.1"/>
    <property type="molecule type" value="Genomic_DNA"/>
</dbReference>
<dbReference type="SUPFAM" id="SSF56563">
    <property type="entry name" value="Major capsid protein gp5"/>
    <property type="match status" value="1"/>
</dbReference>
<dbReference type="RefSeq" id="WP_387401634.1">
    <property type="nucleotide sequence ID" value="NZ_JBIAMT010000010.1"/>
</dbReference>
<protein>
    <submittedName>
        <fullName evidence="4">Phage major capsid protein</fullName>
    </submittedName>
</protein>
<accession>A0ABW6PEL5</accession>